<dbReference type="EMBL" id="VSDO01000001">
    <property type="protein sequence ID" value="TYA15312.1"/>
    <property type="molecule type" value="Genomic_DNA"/>
</dbReference>
<gene>
    <name evidence="10" type="ORF">FRY98_06695</name>
</gene>
<evidence type="ECO:0000313" key="10">
    <source>
        <dbReference type="EMBL" id="TYA15312.1"/>
    </source>
</evidence>
<dbReference type="Gene3D" id="3.30.300.210">
    <property type="entry name" value="Nutrient germinant receptor protein C, domain 3"/>
    <property type="match status" value="1"/>
</dbReference>
<dbReference type="NCBIfam" id="TIGR02887">
    <property type="entry name" value="spore_ger_x_C"/>
    <property type="match status" value="1"/>
</dbReference>
<keyword evidence="3" id="KW-0309">Germination</keyword>
<dbReference type="GO" id="GO:0016020">
    <property type="term" value="C:membrane"/>
    <property type="evidence" value="ECO:0007669"/>
    <property type="project" value="UniProtKB-SubCell"/>
</dbReference>
<comment type="subcellular location">
    <subcellularLocation>
        <location evidence="1">Membrane</location>
        <topology evidence="1">Lipid-anchor</topology>
    </subcellularLocation>
</comment>
<keyword evidence="4" id="KW-0732">Signal</keyword>
<dbReference type="PANTHER" id="PTHR35789:SF1">
    <property type="entry name" value="SPORE GERMINATION PROTEIN B3"/>
    <property type="match status" value="1"/>
</dbReference>
<sequence length="369" mass="42181">MHKRTAGLFVLALTLLLTGCNQDQNILERIGYIRIGAFDPAEGQDIRLTINVPLTINEGQNTKRLTEVLTVEARGSKEARNMLQNQSSRKLVSGQLRTILFNRELAAQGLTPYLDTLIRDPSISKRAEMVIADGSAQEMISKDYSGHPGADQYIDQLLRKEFEMQHVPHILLHQFIRDYYDDGKDPMAPLLSQQGASLALSGIALFQNDKYAGKIERAEFPYFTMLYQNQNKGEFTINTDDPSLKSITFSAIKSKRKIKVKKIREGKYAADINIRIEGGVLEYIGNLDLTKPDRKKLEGLIGEYVTKRIEQILAKLQRYRTDPVGIGQHVRNSMTYSVWKESDWNELYANMEFRVHTRFILKNFGNRYD</sequence>
<evidence type="ECO:0000259" key="9">
    <source>
        <dbReference type="Pfam" id="PF25198"/>
    </source>
</evidence>
<protein>
    <submittedName>
        <fullName evidence="10">Ger(X)C family spore germination protein</fullName>
    </submittedName>
</protein>
<evidence type="ECO:0000256" key="6">
    <source>
        <dbReference type="ARBA" id="ARBA00023139"/>
    </source>
</evidence>
<keyword evidence="11" id="KW-1185">Reference proteome</keyword>
<dbReference type="InterPro" id="IPR046953">
    <property type="entry name" value="Spore_GerAC-like_C"/>
</dbReference>
<dbReference type="Pfam" id="PF05504">
    <property type="entry name" value="Spore_GerAC"/>
    <property type="match status" value="1"/>
</dbReference>
<comment type="similarity">
    <text evidence="2">Belongs to the GerABKC lipoprotein family.</text>
</comment>
<organism evidence="10 11">
    <name type="scientific">Paenibacillus faecis</name>
    <dbReference type="NCBI Taxonomy" id="862114"/>
    <lineage>
        <taxon>Bacteria</taxon>
        <taxon>Bacillati</taxon>
        <taxon>Bacillota</taxon>
        <taxon>Bacilli</taxon>
        <taxon>Bacillales</taxon>
        <taxon>Paenibacillaceae</taxon>
        <taxon>Paenibacillus</taxon>
    </lineage>
</organism>
<evidence type="ECO:0000256" key="1">
    <source>
        <dbReference type="ARBA" id="ARBA00004635"/>
    </source>
</evidence>
<evidence type="ECO:0000256" key="5">
    <source>
        <dbReference type="ARBA" id="ARBA00023136"/>
    </source>
</evidence>
<keyword evidence="5" id="KW-0472">Membrane</keyword>
<keyword evidence="7" id="KW-0449">Lipoprotein</keyword>
<evidence type="ECO:0000256" key="4">
    <source>
        <dbReference type="ARBA" id="ARBA00022729"/>
    </source>
</evidence>
<accession>A0A5D0CZ40</accession>
<evidence type="ECO:0000256" key="2">
    <source>
        <dbReference type="ARBA" id="ARBA00007886"/>
    </source>
</evidence>
<dbReference type="InterPro" id="IPR008844">
    <property type="entry name" value="Spore_GerAC-like"/>
</dbReference>
<dbReference type="PANTHER" id="PTHR35789">
    <property type="entry name" value="SPORE GERMINATION PROTEIN B3"/>
    <property type="match status" value="1"/>
</dbReference>
<dbReference type="Pfam" id="PF25198">
    <property type="entry name" value="Spore_GerAC_N"/>
    <property type="match status" value="1"/>
</dbReference>
<comment type="caution">
    <text evidence="10">The sequence shown here is derived from an EMBL/GenBank/DDBJ whole genome shotgun (WGS) entry which is preliminary data.</text>
</comment>
<dbReference type="PROSITE" id="PS51257">
    <property type="entry name" value="PROKAR_LIPOPROTEIN"/>
    <property type="match status" value="1"/>
</dbReference>
<evidence type="ECO:0000256" key="3">
    <source>
        <dbReference type="ARBA" id="ARBA00022544"/>
    </source>
</evidence>
<dbReference type="AlphaFoldDB" id="A0A5D0CZ40"/>
<dbReference type="OrthoDB" id="2592518at2"/>
<feature type="domain" description="Spore germination GerAC-like C-terminal" evidence="8">
    <location>
        <begin position="201"/>
        <end position="365"/>
    </location>
</feature>
<dbReference type="InterPro" id="IPR057336">
    <property type="entry name" value="GerAC_N"/>
</dbReference>
<dbReference type="RefSeq" id="WP_148450902.1">
    <property type="nucleotide sequence ID" value="NZ_VSDO01000001.1"/>
</dbReference>
<dbReference type="Proteomes" id="UP000325218">
    <property type="component" value="Unassembled WGS sequence"/>
</dbReference>
<reference evidence="10 11" key="1">
    <citation type="submission" date="2019-08" db="EMBL/GenBank/DDBJ databases">
        <title>Genome sequencing of Paenibacillus faecis DSM 23593(T).</title>
        <authorList>
            <person name="Kook J.-K."/>
            <person name="Park S.-N."/>
            <person name="Lim Y.K."/>
        </authorList>
    </citation>
    <scope>NUCLEOTIDE SEQUENCE [LARGE SCALE GENOMIC DNA]</scope>
    <source>
        <strain evidence="10 11">DSM 23593</strain>
    </source>
</reference>
<feature type="domain" description="Spore germination protein N-terminal" evidence="9">
    <location>
        <begin position="23"/>
        <end position="192"/>
    </location>
</feature>
<proteinExistence type="inferred from homology"/>
<evidence type="ECO:0000259" key="8">
    <source>
        <dbReference type="Pfam" id="PF05504"/>
    </source>
</evidence>
<evidence type="ECO:0000256" key="7">
    <source>
        <dbReference type="ARBA" id="ARBA00023288"/>
    </source>
</evidence>
<dbReference type="GO" id="GO:0009847">
    <property type="term" value="P:spore germination"/>
    <property type="evidence" value="ECO:0007669"/>
    <property type="project" value="InterPro"/>
</dbReference>
<keyword evidence="6" id="KW-0564">Palmitate</keyword>
<evidence type="ECO:0000313" key="11">
    <source>
        <dbReference type="Proteomes" id="UP000325218"/>
    </source>
</evidence>
<name>A0A5D0CZ40_9BACL</name>
<dbReference type="InterPro" id="IPR038501">
    <property type="entry name" value="Spore_GerAC_C_sf"/>
</dbReference>